<comment type="caution">
    <text evidence="1">The sequence shown here is derived from an EMBL/GenBank/DDBJ whole genome shotgun (WGS) entry which is preliminary data.</text>
</comment>
<reference evidence="1" key="1">
    <citation type="submission" date="2022-04" db="EMBL/GenBank/DDBJ databases">
        <title>Chromosome-scale genome assembly of Holotrichia oblita Faldermann.</title>
        <authorList>
            <person name="Rongchong L."/>
        </authorList>
    </citation>
    <scope>NUCLEOTIDE SEQUENCE</scope>
    <source>
        <strain evidence="1">81SQS9</strain>
    </source>
</reference>
<evidence type="ECO:0000313" key="2">
    <source>
        <dbReference type="Proteomes" id="UP001056778"/>
    </source>
</evidence>
<sequence length="173" mass="18810">MYSLIVFACLATLAYTAPAVVEVTQDTVGNYKFTYKTDDATRVEVRHADGHVSGSIKYYDPEGHLRTLEYTSGPEGYHATGPLIPTPVQDTPEVALARSNHLHVFNAVDRFLPRLNAHGLVDETPEVPLSKEEFLAAVSAVLHGGHLAFTPDTPEISHAKVEHLKAVSDALGH</sequence>
<protein>
    <submittedName>
        <fullName evidence="1">Cuticle protein</fullName>
    </submittedName>
</protein>
<organism evidence="1 2">
    <name type="scientific">Holotrichia oblita</name>
    <name type="common">Chafer beetle</name>
    <dbReference type="NCBI Taxonomy" id="644536"/>
    <lineage>
        <taxon>Eukaryota</taxon>
        <taxon>Metazoa</taxon>
        <taxon>Ecdysozoa</taxon>
        <taxon>Arthropoda</taxon>
        <taxon>Hexapoda</taxon>
        <taxon>Insecta</taxon>
        <taxon>Pterygota</taxon>
        <taxon>Neoptera</taxon>
        <taxon>Endopterygota</taxon>
        <taxon>Coleoptera</taxon>
        <taxon>Polyphaga</taxon>
        <taxon>Scarabaeiformia</taxon>
        <taxon>Scarabaeidae</taxon>
        <taxon>Melolonthinae</taxon>
        <taxon>Holotrichia</taxon>
    </lineage>
</organism>
<name>A0ACB9T9E7_HOLOL</name>
<gene>
    <name evidence="1" type="ORF">MML48_4g00011525</name>
</gene>
<evidence type="ECO:0000313" key="1">
    <source>
        <dbReference type="EMBL" id="KAI4463460.1"/>
    </source>
</evidence>
<accession>A0ACB9T9E7</accession>
<keyword evidence="2" id="KW-1185">Reference proteome</keyword>
<dbReference type="EMBL" id="CM043018">
    <property type="protein sequence ID" value="KAI4463460.1"/>
    <property type="molecule type" value="Genomic_DNA"/>
</dbReference>
<dbReference type="Proteomes" id="UP001056778">
    <property type="component" value="Chromosome 4"/>
</dbReference>
<proteinExistence type="predicted"/>